<evidence type="ECO:0000256" key="3">
    <source>
        <dbReference type="ARBA" id="ARBA00012483"/>
    </source>
</evidence>
<feature type="domain" description="E3 Ubiquitin ligase MUL1-like" evidence="13">
    <location>
        <begin position="131"/>
        <end position="280"/>
    </location>
</feature>
<dbReference type="InterPro" id="IPR022170">
    <property type="entry name" value="MUL1-like"/>
</dbReference>
<evidence type="ECO:0000256" key="2">
    <source>
        <dbReference type="ARBA" id="ARBA00004141"/>
    </source>
</evidence>
<gene>
    <name evidence="14" type="ORF">URODEC1_LOCUS16940</name>
</gene>
<evidence type="ECO:0000256" key="6">
    <source>
        <dbReference type="ARBA" id="ARBA00022723"/>
    </source>
</evidence>
<reference evidence="14 15" key="2">
    <citation type="submission" date="2024-10" db="EMBL/GenBank/DDBJ databases">
        <authorList>
            <person name="Ryan C."/>
        </authorList>
    </citation>
    <scope>NUCLEOTIDE SEQUENCE [LARGE SCALE GENOMIC DNA]</scope>
</reference>
<evidence type="ECO:0000259" key="13">
    <source>
        <dbReference type="Pfam" id="PF12483"/>
    </source>
</evidence>
<accession>A0ABC8WTA0</accession>
<feature type="transmembrane region" description="Helical" evidence="12">
    <location>
        <begin position="268"/>
        <end position="288"/>
    </location>
</feature>
<evidence type="ECO:0000256" key="11">
    <source>
        <dbReference type="ARBA" id="ARBA00023136"/>
    </source>
</evidence>
<name>A0ABC8WTA0_9POAL</name>
<dbReference type="AlphaFoldDB" id="A0ABC8WTA0"/>
<comment type="catalytic activity">
    <reaction evidence="1">
        <text>S-ubiquitinyl-[E2 ubiquitin-conjugating enzyme]-L-cysteine + [acceptor protein]-L-lysine = [E2 ubiquitin-conjugating enzyme]-L-cysteine + N(6)-ubiquitinyl-[acceptor protein]-L-lysine.</text>
        <dbReference type="EC" id="2.3.2.27"/>
    </reaction>
</comment>
<keyword evidence="4" id="KW-0808">Transferase</keyword>
<proteinExistence type="predicted"/>
<evidence type="ECO:0000256" key="5">
    <source>
        <dbReference type="ARBA" id="ARBA00022692"/>
    </source>
</evidence>
<keyword evidence="11 12" id="KW-0472">Membrane</keyword>
<keyword evidence="10 12" id="KW-1133">Transmembrane helix</keyword>
<keyword evidence="5 12" id="KW-0812">Transmembrane</keyword>
<keyword evidence="8" id="KW-0833">Ubl conjugation pathway</keyword>
<dbReference type="InterPro" id="IPR044231">
    <property type="entry name" value="SP1/SPL1"/>
</dbReference>
<evidence type="ECO:0000256" key="10">
    <source>
        <dbReference type="ARBA" id="ARBA00022989"/>
    </source>
</evidence>
<dbReference type="GO" id="GO:0016020">
    <property type="term" value="C:membrane"/>
    <property type="evidence" value="ECO:0007669"/>
    <property type="project" value="UniProtKB-SubCell"/>
</dbReference>
<evidence type="ECO:0000256" key="12">
    <source>
        <dbReference type="SAM" id="Phobius"/>
    </source>
</evidence>
<dbReference type="Proteomes" id="UP001497457">
    <property type="component" value="Chromosome 13rd"/>
</dbReference>
<dbReference type="PANTHER" id="PTHR47568:SF2">
    <property type="entry name" value="E3 UBIQUITIN-PROTEIN LIGASE SP1-RELATED"/>
    <property type="match status" value="1"/>
</dbReference>
<evidence type="ECO:0000256" key="1">
    <source>
        <dbReference type="ARBA" id="ARBA00000900"/>
    </source>
</evidence>
<evidence type="ECO:0000256" key="4">
    <source>
        <dbReference type="ARBA" id="ARBA00022679"/>
    </source>
</evidence>
<reference evidence="15" key="1">
    <citation type="submission" date="2024-06" db="EMBL/GenBank/DDBJ databases">
        <authorList>
            <person name="Ryan C."/>
        </authorList>
    </citation>
    <scope>NUCLEOTIDE SEQUENCE [LARGE SCALE GENOMIC DNA]</scope>
</reference>
<evidence type="ECO:0000313" key="14">
    <source>
        <dbReference type="EMBL" id="CAL4914491.1"/>
    </source>
</evidence>
<feature type="transmembrane region" description="Helical" evidence="12">
    <location>
        <begin position="16"/>
        <end position="35"/>
    </location>
</feature>
<evidence type="ECO:0000313" key="15">
    <source>
        <dbReference type="Proteomes" id="UP001497457"/>
    </source>
</evidence>
<comment type="subcellular location">
    <subcellularLocation>
        <location evidence="2">Membrane</location>
        <topology evidence="2">Multi-pass membrane protein</topology>
    </subcellularLocation>
</comment>
<evidence type="ECO:0000256" key="8">
    <source>
        <dbReference type="ARBA" id="ARBA00022786"/>
    </source>
</evidence>
<evidence type="ECO:0000256" key="9">
    <source>
        <dbReference type="ARBA" id="ARBA00022833"/>
    </source>
</evidence>
<dbReference type="GO" id="GO:0061630">
    <property type="term" value="F:ubiquitin protein ligase activity"/>
    <property type="evidence" value="ECO:0007669"/>
    <property type="project" value="UniProtKB-EC"/>
</dbReference>
<keyword evidence="9" id="KW-0862">Zinc</keyword>
<protein>
    <recommendedName>
        <fullName evidence="3">RING-type E3 ubiquitin transferase</fullName>
        <ecNumber evidence="3">2.3.2.27</ecNumber>
    </recommendedName>
</protein>
<sequence length="289" mass="31568">MYRQRRDDSGGGGGAGFLWGGLACCCAGAGCYLLGRSYDKSANELRSAREFCRISDLSMTLSAASSGFIPLVSLSGRVGSDTPIIGEQSGLEAVIVENDVTQTFLKKKKRVEDDKEYMVVKKTKDKDGTEKITVREKKKDDEEWIRCSEQISSKRKEVPWYLDDGTGRVEVAGARNADGFILRLASEDFEKQPRTCGCESSIKILGLRRTEWTLPTGTNLNVVGEAVKGDSGEILIKRPRNGGPFHISRSSIDKIVSNLGSDARWCHFWAVTFATSGALLLGIGGYAMC</sequence>
<dbReference type="EMBL" id="OZ075123">
    <property type="protein sequence ID" value="CAL4914491.1"/>
    <property type="molecule type" value="Genomic_DNA"/>
</dbReference>
<keyword evidence="15" id="KW-1185">Reference proteome</keyword>
<organism evidence="14 15">
    <name type="scientific">Urochloa decumbens</name>
    <dbReference type="NCBI Taxonomy" id="240449"/>
    <lineage>
        <taxon>Eukaryota</taxon>
        <taxon>Viridiplantae</taxon>
        <taxon>Streptophyta</taxon>
        <taxon>Embryophyta</taxon>
        <taxon>Tracheophyta</taxon>
        <taxon>Spermatophyta</taxon>
        <taxon>Magnoliopsida</taxon>
        <taxon>Liliopsida</taxon>
        <taxon>Poales</taxon>
        <taxon>Poaceae</taxon>
        <taxon>PACMAD clade</taxon>
        <taxon>Panicoideae</taxon>
        <taxon>Panicodae</taxon>
        <taxon>Paniceae</taxon>
        <taxon>Melinidinae</taxon>
        <taxon>Urochloa</taxon>
    </lineage>
</organism>
<keyword evidence="7" id="KW-0863">Zinc-finger</keyword>
<keyword evidence="6" id="KW-0479">Metal-binding</keyword>
<dbReference type="Pfam" id="PF12483">
    <property type="entry name" value="GIDE"/>
    <property type="match status" value="1"/>
</dbReference>
<dbReference type="PANTHER" id="PTHR47568">
    <property type="match status" value="1"/>
</dbReference>
<dbReference type="EC" id="2.3.2.27" evidence="3"/>
<dbReference type="PROSITE" id="PS51257">
    <property type="entry name" value="PROKAR_LIPOPROTEIN"/>
    <property type="match status" value="1"/>
</dbReference>
<evidence type="ECO:0000256" key="7">
    <source>
        <dbReference type="ARBA" id="ARBA00022771"/>
    </source>
</evidence>
<dbReference type="GO" id="GO:0008270">
    <property type="term" value="F:zinc ion binding"/>
    <property type="evidence" value="ECO:0007669"/>
    <property type="project" value="UniProtKB-KW"/>
</dbReference>